<dbReference type="InterPro" id="IPR043502">
    <property type="entry name" value="DNA/RNA_pol_sf"/>
</dbReference>
<reference evidence="3 4" key="1">
    <citation type="journal article" date="2017" name="BMC Biol.">
        <title>Genomic innovations, transcriptional plasticity and gene loss underlying the evolution and divergence of two highly polyphagous and invasive Helicoverpa pest species.</title>
        <authorList>
            <person name="Pearce S.L."/>
            <person name="Clarke D.F."/>
            <person name="East P.D."/>
            <person name="Elfekih S."/>
            <person name="Gordon K.H."/>
            <person name="Jermiin L.S."/>
            <person name="McGaughran A."/>
            <person name="Oakeshott J.G."/>
            <person name="Papanikolaou A."/>
            <person name="Perera O.P."/>
            <person name="Rane R.V."/>
            <person name="Richards S."/>
            <person name="Tay W.T."/>
            <person name="Walsh T.K."/>
            <person name="Anderson A."/>
            <person name="Anderson C.J."/>
            <person name="Asgari S."/>
            <person name="Board P.G."/>
            <person name="Bretschneider A."/>
            <person name="Campbell P.M."/>
            <person name="Chertemps T."/>
            <person name="Christeller J.T."/>
            <person name="Coppin C.W."/>
            <person name="Downes S.J."/>
            <person name="Duan G."/>
            <person name="Farnsworth C.A."/>
            <person name="Good R.T."/>
            <person name="Han L.B."/>
            <person name="Han Y.C."/>
            <person name="Hatje K."/>
            <person name="Horne I."/>
            <person name="Huang Y.P."/>
            <person name="Hughes D.S."/>
            <person name="Jacquin-Joly E."/>
            <person name="James W."/>
            <person name="Jhangiani S."/>
            <person name="Kollmar M."/>
            <person name="Kuwar S.S."/>
            <person name="Li S."/>
            <person name="Liu N.Y."/>
            <person name="Maibeche M.T."/>
            <person name="Miller J.R."/>
            <person name="Montagne N."/>
            <person name="Perry T."/>
            <person name="Qu J."/>
            <person name="Song S.V."/>
            <person name="Sutton G.G."/>
            <person name="Vogel H."/>
            <person name="Walenz B.P."/>
            <person name="Xu W."/>
            <person name="Zhang H.J."/>
            <person name="Zou Z."/>
            <person name="Batterham P."/>
            <person name="Edwards O.R."/>
            <person name="Feyereisen R."/>
            <person name="Gibbs R.A."/>
            <person name="Heckel D.G."/>
            <person name="McGrath A."/>
            <person name="Robin C."/>
            <person name="Scherer S.E."/>
            <person name="Worley K.C."/>
            <person name="Wu Y.D."/>
        </authorList>
    </citation>
    <scope>NUCLEOTIDE SEQUENCE [LARGE SCALE GENOMIC DNA]</scope>
    <source>
        <strain evidence="3">Harm_GR_Male_#8</strain>
        <tissue evidence="3">Whole organism</tissue>
    </source>
</reference>
<evidence type="ECO:0000259" key="2">
    <source>
        <dbReference type="PROSITE" id="PS50878"/>
    </source>
</evidence>
<organism evidence="3 4">
    <name type="scientific">Helicoverpa armigera</name>
    <name type="common">Cotton bollworm</name>
    <name type="synonym">Heliothis armigera</name>
    <dbReference type="NCBI Taxonomy" id="29058"/>
    <lineage>
        <taxon>Eukaryota</taxon>
        <taxon>Metazoa</taxon>
        <taxon>Ecdysozoa</taxon>
        <taxon>Arthropoda</taxon>
        <taxon>Hexapoda</taxon>
        <taxon>Insecta</taxon>
        <taxon>Pterygota</taxon>
        <taxon>Neoptera</taxon>
        <taxon>Endopterygota</taxon>
        <taxon>Lepidoptera</taxon>
        <taxon>Glossata</taxon>
        <taxon>Ditrysia</taxon>
        <taxon>Noctuoidea</taxon>
        <taxon>Noctuidae</taxon>
        <taxon>Heliothinae</taxon>
        <taxon>Helicoverpa</taxon>
    </lineage>
</organism>
<dbReference type="GO" id="GO:0071897">
    <property type="term" value="P:DNA biosynthetic process"/>
    <property type="evidence" value="ECO:0007669"/>
    <property type="project" value="UniProtKB-ARBA"/>
</dbReference>
<feature type="region of interest" description="Disordered" evidence="1">
    <location>
        <begin position="403"/>
        <end position="431"/>
    </location>
</feature>
<keyword evidence="4" id="KW-1185">Reference proteome</keyword>
<evidence type="ECO:0000313" key="4">
    <source>
        <dbReference type="Proteomes" id="UP000249218"/>
    </source>
</evidence>
<accession>A0A2W1B333</accession>
<gene>
    <name evidence="3" type="primary">HaOG214167</name>
    <name evidence="3" type="ORF">B5X24_HaOG214167</name>
</gene>
<dbReference type="PROSITE" id="PS50878">
    <property type="entry name" value="RT_POL"/>
    <property type="match status" value="1"/>
</dbReference>
<dbReference type="SUPFAM" id="SSF56672">
    <property type="entry name" value="DNA/RNA polymerases"/>
    <property type="match status" value="1"/>
</dbReference>
<dbReference type="Pfam" id="PF00078">
    <property type="entry name" value="RVT_1"/>
    <property type="match status" value="1"/>
</dbReference>
<protein>
    <recommendedName>
        <fullName evidence="2">Reverse transcriptase domain-containing protein</fullName>
    </recommendedName>
</protein>
<name>A0A2W1B333_HELAM</name>
<feature type="domain" description="Reverse transcriptase" evidence="2">
    <location>
        <begin position="1"/>
        <end position="118"/>
    </location>
</feature>
<evidence type="ECO:0000256" key="1">
    <source>
        <dbReference type="SAM" id="MobiDB-lite"/>
    </source>
</evidence>
<dbReference type="EMBL" id="KZ150386">
    <property type="protein sequence ID" value="PZC71062.1"/>
    <property type="molecule type" value="Genomic_DNA"/>
</dbReference>
<dbReference type="OrthoDB" id="415822at2759"/>
<evidence type="ECO:0000313" key="3">
    <source>
        <dbReference type="EMBL" id="PZC71062.1"/>
    </source>
</evidence>
<proteinExistence type="predicted"/>
<dbReference type="InterPro" id="IPR000477">
    <property type="entry name" value="RT_dom"/>
</dbReference>
<dbReference type="AlphaFoldDB" id="A0A2W1B333"/>
<dbReference type="Proteomes" id="UP000249218">
    <property type="component" value="Unassembled WGS sequence"/>
</dbReference>
<sequence>MSCGVPQGSVLGPLLWNIGYDWVLRGELTLGADMTCYADDTLVTARGSSHREATLIATAAVSQVVNRIRRLGLEVSLNKSEAIVFHGFRRAPPPGSHIVVSGARIAVGPTMKYLGLVLDSRWEFGPHFRWLTAKLMGAAGALSSLLPNLGGPSAACRRLNVGIVRSMALYGAPVWAMDMTPGPLAILRKPQRAMAVRVIRGYRTISYEAACVLAGSPPWDLEAKVLASLYRWREEERVRGSRPVQREIELRREELRRVLMAEWRQRLMRPTAGLATVEAIRPVLDDWLGRGHGSLSFRVTQVLSGHGCFGKFLCHLDREPDARCHHCVHCGEDTAQHTLAEFVAWEEQRRVLTNEIGDDLSLPAVVRRMGSSAESWDAVVSFCEDVMSQKESAEREREILVAEGAPGASEGRTTPSSAPHERVQGRRTWGSSRPYTLDPRCRRVPLRRCTG</sequence>
<dbReference type="PANTHER" id="PTHR33332">
    <property type="entry name" value="REVERSE TRANSCRIPTASE DOMAIN-CONTAINING PROTEIN"/>
    <property type="match status" value="1"/>
</dbReference>